<evidence type="ECO:0000259" key="1">
    <source>
        <dbReference type="SMART" id="SM00507"/>
    </source>
</evidence>
<feature type="domain" description="HNH nuclease" evidence="1">
    <location>
        <begin position="45"/>
        <end position="96"/>
    </location>
</feature>
<dbReference type="Pfam" id="PF01844">
    <property type="entry name" value="HNH"/>
    <property type="match status" value="1"/>
</dbReference>
<reference evidence="2" key="1">
    <citation type="submission" date="2020-07" db="EMBL/GenBank/DDBJ databases">
        <title>Huge and variable diversity of episymbiotic CPR bacteria and DPANN archaea in groundwater ecosystems.</title>
        <authorList>
            <person name="He C.Y."/>
            <person name="Keren R."/>
            <person name="Whittaker M."/>
            <person name="Farag I.F."/>
            <person name="Doudna J."/>
            <person name="Cate J.H.D."/>
            <person name="Banfield J.F."/>
        </authorList>
    </citation>
    <scope>NUCLEOTIDE SEQUENCE</scope>
    <source>
        <strain evidence="2">NC_groundwater_1520_Pr4_B-0.1um_53_5</strain>
    </source>
</reference>
<keyword evidence="2" id="KW-0378">Hydrolase</keyword>
<comment type="caution">
    <text evidence="2">The sequence shown here is derived from an EMBL/GenBank/DDBJ whole genome shotgun (WGS) entry which is preliminary data.</text>
</comment>
<proteinExistence type="predicted"/>
<dbReference type="InterPro" id="IPR052892">
    <property type="entry name" value="NA-targeting_endonuclease"/>
</dbReference>
<dbReference type="SMART" id="SM00507">
    <property type="entry name" value="HNHc"/>
    <property type="match status" value="1"/>
</dbReference>
<dbReference type="Gene3D" id="1.10.30.50">
    <property type="match status" value="1"/>
</dbReference>
<accession>A0A933IAJ9</accession>
<evidence type="ECO:0000313" key="3">
    <source>
        <dbReference type="Proteomes" id="UP000736328"/>
    </source>
</evidence>
<dbReference type="PANTHER" id="PTHR33877:SF2">
    <property type="entry name" value="OS07G0170200 PROTEIN"/>
    <property type="match status" value="1"/>
</dbReference>
<dbReference type="CDD" id="cd00085">
    <property type="entry name" value="HNHc"/>
    <property type="match status" value="1"/>
</dbReference>
<dbReference type="EMBL" id="JACQXR010000076">
    <property type="protein sequence ID" value="MBI4726734.1"/>
    <property type="molecule type" value="Genomic_DNA"/>
</dbReference>
<dbReference type="GO" id="GO:0008270">
    <property type="term" value="F:zinc ion binding"/>
    <property type="evidence" value="ECO:0007669"/>
    <property type="project" value="InterPro"/>
</dbReference>
<protein>
    <submittedName>
        <fullName evidence="2">HNH endonuclease</fullName>
    </submittedName>
</protein>
<dbReference type="Proteomes" id="UP000736328">
    <property type="component" value="Unassembled WGS sequence"/>
</dbReference>
<dbReference type="PANTHER" id="PTHR33877">
    <property type="entry name" value="SLL1193 PROTEIN"/>
    <property type="match status" value="1"/>
</dbReference>
<gene>
    <name evidence="2" type="ORF">HY768_05865</name>
</gene>
<organism evidence="2 3">
    <name type="scientific">candidate division TA06 bacterium</name>
    <dbReference type="NCBI Taxonomy" id="2250710"/>
    <lineage>
        <taxon>Bacteria</taxon>
        <taxon>Bacteria division TA06</taxon>
    </lineage>
</organism>
<dbReference type="InterPro" id="IPR002711">
    <property type="entry name" value="HNH"/>
</dbReference>
<evidence type="ECO:0000313" key="2">
    <source>
        <dbReference type="EMBL" id="MBI4726734.1"/>
    </source>
</evidence>
<name>A0A933IAJ9_UNCT6</name>
<dbReference type="GO" id="GO:0003676">
    <property type="term" value="F:nucleic acid binding"/>
    <property type="evidence" value="ECO:0007669"/>
    <property type="project" value="InterPro"/>
</dbReference>
<dbReference type="AlphaFoldDB" id="A0A933IAJ9"/>
<sequence length="144" mass="16797">MLYRQKAGVVEQSEHLVRSLRLKFIVPSVVRLNSYIKRPRQNVRLSKQNIIRRDNRTCQYCGATQGSMTADHVIPKSQGGEDSWENLVCACLACNNKKGDRSLNQVKMSLLRRPKNPHYITFIQYHLGLPDQRWRPYLFLGNNR</sequence>
<keyword evidence="2" id="KW-0255">Endonuclease</keyword>
<dbReference type="InterPro" id="IPR003615">
    <property type="entry name" value="HNH_nuc"/>
</dbReference>
<dbReference type="GO" id="GO:0004519">
    <property type="term" value="F:endonuclease activity"/>
    <property type="evidence" value="ECO:0007669"/>
    <property type="project" value="UniProtKB-KW"/>
</dbReference>
<keyword evidence="2" id="KW-0540">Nuclease</keyword>